<dbReference type="OrthoDB" id="3265672at2759"/>
<dbReference type="AlphaFoldDB" id="F8PKZ8"/>
<dbReference type="InParanoid" id="F8PKZ8"/>
<name>F8PKZ8_SERL3</name>
<evidence type="ECO:0000256" key="2">
    <source>
        <dbReference type="SAM" id="MobiDB-lite"/>
    </source>
</evidence>
<accession>F8PKZ8</accession>
<feature type="region of interest" description="Disordered" evidence="2">
    <location>
        <begin position="402"/>
        <end position="423"/>
    </location>
</feature>
<dbReference type="EMBL" id="GL945475">
    <property type="protein sequence ID" value="EGO03642.1"/>
    <property type="molecule type" value="Genomic_DNA"/>
</dbReference>
<feature type="coiled-coil region" evidence="1">
    <location>
        <begin position="322"/>
        <end position="356"/>
    </location>
</feature>
<keyword evidence="1" id="KW-0175">Coiled coil</keyword>
<dbReference type="STRING" id="936435.F8PKZ8"/>
<evidence type="ECO:0000256" key="1">
    <source>
        <dbReference type="SAM" id="Coils"/>
    </source>
</evidence>
<dbReference type="HOGENOM" id="CLU_624318_0_0_1"/>
<sequence>MVQDYFEKQRQFNETFNGIPPEHNWNMDEKGIQMGGGWKNSGIYIQEQYMGKDSCPKTVSCWCCHNFLMYKALKALGAFHARQMAGWTMTYVRDCSVMCLFLKPALAVSTTNLFLHEQPAIQKITYNNNIIIFCFPSKTTHKLQPLDAVQYKGAHAVITPELICMVFKQMGIYPLSLNIFIDNNFTPSHATSTSAHFPESYPNIATSSNKSYHPSNSSSKMDESAGRIRCSLSPLPSLLSHIAGLNLPGNFGQMYRPGPATAPSLSPSQLGQDILPSPTPSEAVHPHALSLSGRGHQRQYFTHSSSSSLRSLNMVLTDWQTLNLIEQDRAQLLAICQKLEEELDWVQAERDVANVQCTIISHVVEETHKQLGVVTKKRQQGTGKIKAQFVIHPALKVHFNQEKAEHSKKAKERAAKDAQKAEDEAVHTMRIHKDTVKEF</sequence>
<dbReference type="Proteomes" id="UP000008063">
    <property type="component" value="Unassembled WGS sequence"/>
</dbReference>
<organism evidence="4">
    <name type="scientific">Serpula lacrymans var. lacrymans (strain S7.3)</name>
    <name type="common">Dry rot fungus</name>
    <dbReference type="NCBI Taxonomy" id="936435"/>
    <lineage>
        <taxon>Eukaryota</taxon>
        <taxon>Fungi</taxon>
        <taxon>Dikarya</taxon>
        <taxon>Basidiomycota</taxon>
        <taxon>Agaricomycotina</taxon>
        <taxon>Agaricomycetes</taxon>
        <taxon>Agaricomycetidae</taxon>
        <taxon>Boletales</taxon>
        <taxon>Coniophorineae</taxon>
        <taxon>Serpulaceae</taxon>
        <taxon>Serpula</taxon>
    </lineage>
</organism>
<reference evidence="4" key="1">
    <citation type="journal article" date="2011" name="Science">
        <title>The plant cell wall-decomposing machinery underlies the functional diversity of forest fungi.</title>
        <authorList>
            <person name="Eastwood D.C."/>
            <person name="Floudas D."/>
            <person name="Binder M."/>
            <person name="Majcherczyk A."/>
            <person name="Schneider P."/>
            <person name="Aerts A."/>
            <person name="Asiegbu F.O."/>
            <person name="Baker S.E."/>
            <person name="Barry K."/>
            <person name="Bendiksby M."/>
            <person name="Blumentritt M."/>
            <person name="Coutinho P.M."/>
            <person name="Cullen D."/>
            <person name="de Vries R.P."/>
            <person name="Gathman A."/>
            <person name="Goodell B."/>
            <person name="Henrissat B."/>
            <person name="Ihrmark K."/>
            <person name="Kauserud H."/>
            <person name="Kohler A."/>
            <person name="LaButti K."/>
            <person name="Lapidus A."/>
            <person name="Lavin J.L."/>
            <person name="Lee Y.-H."/>
            <person name="Lindquist E."/>
            <person name="Lilly W."/>
            <person name="Lucas S."/>
            <person name="Morin E."/>
            <person name="Murat C."/>
            <person name="Oguiza J.A."/>
            <person name="Park J."/>
            <person name="Pisabarro A.G."/>
            <person name="Riley R."/>
            <person name="Rosling A."/>
            <person name="Salamov A."/>
            <person name="Schmidt O."/>
            <person name="Schmutz J."/>
            <person name="Skrede I."/>
            <person name="Stenlid J."/>
            <person name="Wiebenga A."/>
            <person name="Xie X."/>
            <person name="Kuees U."/>
            <person name="Hibbett D.S."/>
            <person name="Hoffmeister D."/>
            <person name="Hoegberg N."/>
            <person name="Martin F."/>
            <person name="Grigoriev I.V."/>
            <person name="Watkinson S.C."/>
        </authorList>
    </citation>
    <scope>NUCLEOTIDE SEQUENCE [LARGE SCALE GENOMIC DNA]</scope>
    <source>
        <strain evidence="4">strain S7.3</strain>
    </source>
</reference>
<proteinExistence type="predicted"/>
<gene>
    <name evidence="3" type="ORF">SERLA73DRAFT_149874</name>
</gene>
<evidence type="ECO:0008006" key="5">
    <source>
        <dbReference type="Google" id="ProtNLM"/>
    </source>
</evidence>
<evidence type="ECO:0000313" key="4">
    <source>
        <dbReference type="Proteomes" id="UP000008063"/>
    </source>
</evidence>
<evidence type="ECO:0000313" key="3">
    <source>
        <dbReference type="EMBL" id="EGO03642.1"/>
    </source>
</evidence>
<keyword evidence="4" id="KW-1185">Reference proteome</keyword>
<protein>
    <recommendedName>
        <fullName evidence="5">DDE-1 domain-containing protein</fullName>
    </recommendedName>
</protein>